<gene>
    <name evidence="3" type="ORF">ODALV1_LOCUS14387</name>
</gene>
<protein>
    <submittedName>
        <fullName evidence="3">Uncharacterized protein</fullName>
    </submittedName>
</protein>
<keyword evidence="2" id="KW-0812">Transmembrane</keyword>
<name>A0ABP1QR99_9HEXA</name>
<organism evidence="3 4">
    <name type="scientific">Orchesella dallaii</name>
    <dbReference type="NCBI Taxonomy" id="48710"/>
    <lineage>
        <taxon>Eukaryota</taxon>
        <taxon>Metazoa</taxon>
        <taxon>Ecdysozoa</taxon>
        <taxon>Arthropoda</taxon>
        <taxon>Hexapoda</taxon>
        <taxon>Collembola</taxon>
        <taxon>Entomobryomorpha</taxon>
        <taxon>Entomobryoidea</taxon>
        <taxon>Orchesellidae</taxon>
        <taxon>Orchesellinae</taxon>
        <taxon>Orchesella</taxon>
    </lineage>
</organism>
<evidence type="ECO:0000256" key="2">
    <source>
        <dbReference type="SAM" id="Phobius"/>
    </source>
</evidence>
<keyword evidence="2" id="KW-1133">Transmembrane helix</keyword>
<proteinExistence type="predicted"/>
<dbReference type="EMBL" id="CAXLJM020000046">
    <property type="protein sequence ID" value="CAL8110650.1"/>
    <property type="molecule type" value="Genomic_DNA"/>
</dbReference>
<evidence type="ECO:0000313" key="3">
    <source>
        <dbReference type="EMBL" id="CAL8110650.1"/>
    </source>
</evidence>
<feature type="transmembrane region" description="Helical" evidence="2">
    <location>
        <begin position="97"/>
        <end position="123"/>
    </location>
</feature>
<evidence type="ECO:0000256" key="1">
    <source>
        <dbReference type="SAM" id="MobiDB-lite"/>
    </source>
</evidence>
<accession>A0ABP1QR99</accession>
<feature type="compositionally biased region" description="Polar residues" evidence="1">
    <location>
        <begin position="55"/>
        <end position="72"/>
    </location>
</feature>
<reference evidence="3 4" key="1">
    <citation type="submission" date="2024-08" db="EMBL/GenBank/DDBJ databases">
        <authorList>
            <person name="Cucini C."/>
            <person name="Frati F."/>
        </authorList>
    </citation>
    <scope>NUCLEOTIDE SEQUENCE [LARGE SCALE GENOMIC DNA]</scope>
</reference>
<keyword evidence="4" id="KW-1185">Reference proteome</keyword>
<sequence length="130" mass="14774">MLAIIREKSRSRETKRNAKSLAAAHSIKIEDDESVDGKQHYIYSPNLPSDADFNSGDSTYTNPSTDPVSPSPSRKRNERIRMETTVKILGNLMGQCFWLFCCLLCCCVFIPIILILTFLILMWKQGRNSD</sequence>
<keyword evidence="2" id="KW-0472">Membrane</keyword>
<feature type="region of interest" description="Disordered" evidence="1">
    <location>
        <begin position="39"/>
        <end position="79"/>
    </location>
</feature>
<dbReference type="Proteomes" id="UP001642540">
    <property type="component" value="Unassembled WGS sequence"/>
</dbReference>
<comment type="caution">
    <text evidence="3">The sequence shown here is derived from an EMBL/GenBank/DDBJ whole genome shotgun (WGS) entry which is preliminary data.</text>
</comment>
<evidence type="ECO:0000313" key="4">
    <source>
        <dbReference type="Proteomes" id="UP001642540"/>
    </source>
</evidence>